<accession>A0A1Q3AMP6</accession>
<proteinExistence type="inferred from homology"/>
<evidence type="ECO:0000256" key="1">
    <source>
        <dbReference type="ARBA" id="ARBA00007788"/>
    </source>
</evidence>
<dbReference type="PANTHER" id="PTHR30603:SF13">
    <property type="entry name" value="RNA POLYMERASE SIGMA FACTOR SIGC"/>
    <property type="match status" value="1"/>
</dbReference>
<dbReference type="SUPFAM" id="SSF88659">
    <property type="entry name" value="Sigma3 and sigma4 domains of RNA polymerase sigma factors"/>
    <property type="match status" value="2"/>
</dbReference>
<keyword evidence="4" id="KW-0238">DNA-binding</keyword>
<dbReference type="InterPro" id="IPR007627">
    <property type="entry name" value="RNA_pol_sigma70_r2"/>
</dbReference>
<comment type="caution">
    <text evidence="7">The sequence shown here is derived from an EMBL/GenBank/DDBJ whole genome shotgun (WGS) entry which is preliminary data.</text>
</comment>
<keyword evidence="8" id="KW-1185">Reference proteome</keyword>
<organism evidence="7 8">
    <name type="scientific">Cephalotus follicularis</name>
    <name type="common">Albany pitcher plant</name>
    <dbReference type="NCBI Taxonomy" id="3775"/>
    <lineage>
        <taxon>Eukaryota</taxon>
        <taxon>Viridiplantae</taxon>
        <taxon>Streptophyta</taxon>
        <taxon>Embryophyta</taxon>
        <taxon>Tracheophyta</taxon>
        <taxon>Spermatophyta</taxon>
        <taxon>Magnoliopsida</taxon>
        <taxon>eudicotyledons</taxon>
        <taxon>Gunneridae</taxon>
        <taxon>Pentapetalae</taxon>
        <taxon>rosids</taxon>
        <taxon>fabids</taxon>
        <taxon>Oxalidales</taxon>
        <taxon>Cephalotaceae</taxon>
        <taxon>Cephalotus</taxon>
    </lineage>
</organism>
<feature type="domain" description="RNA polymerase sigma-70" evidence="6">
    <location>
        <begin position="510"/>
        <end position="536"/>
    </location>
</feature>
<evidence type="ECO:0000256" key="4">
    <source>
        <dbReference type="ARBA" id="ARBA00023125"/>
    </source>
</evidence>
<comment type="similarity">
    <text evidence="1">Belongs to the sigma-70 factor family.</text>
</comment>
<dbReference type="InterPro" id="IPR036388">
    <property type="entry name" value="WH-like_DNA-bd_sf"/>
</dbReference>
<dbReference type="GO" id="GO:0016987">
    <property type="term" value="F:sigma factor activity"/>
    <property type="evidence" value="ECO:0007669"/>
    <property type="project" value="UniProtKB-KW"/>
</dbReference>
<dbReference type="STRING" id="3775.A0A1Q3AMP6"/>
<dbReference type="InterPro" id="IPR000943">
    <property type="entry name" value="RNA_pol_sigma70"/>
</dbReference>
<dbReference type="AlphaFoldDB" id="A0A1Q3AMP6"/>
<evidence type="ECO:0000256" key="5">
    <source>
        <dbReference type="ARBA" id="ARBA00023163"/>
    </source>
</evidence>
<evidence type="ECO:0000256" key="3">
    <source>
        <dbReference type="ARBA" id="ARBA00023082"/>
    </source>
</evidence>
<dbReference type="PANTHER" id="PTHR30603">
    <property type="entry name" value="RNA POLYMERASE SIGMA FACTOR RPO"/>
    <property type="match status" value="1"/>
</dbReference>
<dbReference type="InterPro" id="IPR007624">
    <property type="entry name" value="RNA_pol_sigma70_r3"/>
</dbReference>
<gene>
    <name evidence="7" type="ORF">CFOL_v3_00503</name>
</gene>
<dbReference type="Pfam" id="PF04545">
    <property type="entry name" value="Sigma70_r4"/>
    <property type="match status" value="1"/>
</dbReference>
<dbReference type="PROSITE" id="PS00716">
    <property type="entry name" value="SIGMA70_2"/>
    <property type="match status" value="1"/>
</dbReference>
<dbReference type="InterPro" id="IPR013325">
    <property type="entry name" value="RNA_pol_sigma_r2"/>
</dbReference>
<dbReference type="GO" id="GO:0003677">
    <property type="term" value="F:DNA binding"/>
    <property type="evidence" value="ECO:0007669"/>
    <property type="project" value="UniProtKB-KW"/>
</dbReference>
<sequence length="551" mass="62894">MSGIGFKWVLPIRSQFHISSLSRLCSSARAKETSFDQSKSPFLSVVSEQGEIICKECFKVQTCSCASLQTFENPYSEMVEADKMNMNKRSHSGFDYRSDDTIIPVGEDVIIPSTSLPETRTIHFSLLLEILNVLEETVADVVRLKLERDIRMQLGRLGALKLFDTCLSRTLVSPSCFDAPGVTTDHIGEPIGRVDGIVVHSGKKKERKSRRKSTLENTTKISSLSLLSKTIQKVDRLAFSSAKKTSSSRSRRLKMDRNEAEMVKGIKIIANLQRIRTTLEEGTGRVVSLKCWAEAAKVDEKALNQYLHFGWYCRDEILRSTRSLVLYLARNYRGLGISHEDLLQAGYMGVLQGAERFDHTRGCRFSTYAQYWIRKSMSRLVTCHGSEIRIPYPLSRAVNQIQRARKSLNNTHGKYPDDNEIAKLTGLSLGKIRSACRCQRVVGSVDQKIGDDFNAKYMELMPDMSIETPEEDVLRQHMKKDILALLEGLDSKERRVLVLRYGLKDYRTMSLEEIGRLFNVSKEWVRRIQKKAMTKLRDEVTQRNLRHYLNL</sequence>
<dbReference type="GO" id="GO:0071482">
    <property type="term" value="P:cellular response to light stimulus"/>
    <property type="evidence" value="ECO:0007669"/>
    <property type="project" value="UniProtKB-ARBA"/>
</dbReference>
<evidence type="ECO:0000259" key="6">
    <source>
        <dbReference type="PROSITE" id="PS00716"/>
    </source>
</evidence>
<dbReference type="SUPFAM" id="SSF88946">
    <property type="entry name" value="Sigma2 domain of RNA polymerase sigma factors"/>
    <property type="match status" value="1"/>
</dbReference>
<reference evidence="8" key="1">
    <citation type="submission" date="2016-04" db="EMBL/GenBank/DDBJ databases">
        <title>Cephalotus genome sequencing.</title>
        <authorList>
            <person name="Fukushima K."/>
            <person name="Hasebe M."/>
            <person name="Fang X."/>
        </authorList>
    </citation>
    <scope>NUCLEOTIDE SEQUENCE [LARGE SCALE GENOMIC DNA]</scope>
    <source>
        <strain evidence="8">cv. St1</strain>
    </source>
</reference>
<dbReference type="PRINTS" id="PR00046">
    <property type="entry name" value="SIGMA70FCT"/>
</dbReference>
<dbReference type="Pfam" id="PF04539">
    <property type="entry name" value="Sigma70_r3"/>
    <property type="match status" value="1"/>
</dbReference>
<dbReference type="Gene3D" id="1.20.120.1810">
    <property type="match status" value="1"/>
</dbReference>
<dbReference type="NCBIfam" id="TIGR02937">
    <property type="entry name" value="sigma70-ECF"/>
    <property type="match status" value="1"/>
</dbReference>
<protein>
    <submittedName>
        <fullName evidence="7">Sigma70_r3 domain-containing protein/Sigma70_r2 domain-containing protein/Sigma70_r4 domain-containing protein</fullName>
    </submittedName>
</protein>
<dbReference type="InParanoid" id="A0A1Q3AMP6"/>
<dbReference type="InterPro" id="IPR007630">
    <property type="entry name" value="RNA_pol_sigma70_r4"/>
</dbReference>
<dbReference type="FunCoup" id="A0A1Q3AMP6">
    <property type="interactions" value="435"/>
</dbReference>
<name>A0A1Q3AMP6_CEPFO</name>
<dbReference type="Gene3D" id="1.10.10.10">
    <property type="entry name" value="Winged helix-like DNA-binding domain superfamily/Winged helix DNA-binding domain"/>
    <property type="match status" value="2"/>
</dbReference>
<dbReference type="InterPro" id="IPR050239">
    <property type="entry name" value="Sigma-70_RNA_pol_init_factors"/>
</dbReference>
<dbReference type="InterPro" id="IPR014284">
    <property type="entry name" value="RNA_pol_sigma-70_dom"/>
</dbReference>
<evidence type="ECO:0000256" key="2">
    <source>
        <dbReference type="ARBA" id="ARBA00023015"/>
    </source>
</evidence>
<dbReference type="OrthoDB" id="206108at2759"/>
<keyword evidence="3" id="KW-0731">Sigma factor</keyword>
<keyword evidence="2" id="KW-0805">Transcription regulation</keyword>
<dbReference type="InterPro" id="IPR013324">
    <property type="entry name" value="RNA_pol_sigma_r3/r4-like"/>
</dbReference>
<keyword evidence="5" id="KW-0804">Transcription</keyword>
<dbReference type="Pfam" id="PF04542">
    <property type="entry name" value="Sigma70_r2"/>
    <property type="match status" value="1"/>
</dbReference>
<evidence type="ECO:0000313" key="7">
    <source>
        <dbReference type="EMBL" id="GAV56964.1"/>
    </source>
</evidence>
<evidence type="ECO:0000313" key="8">
    <source>
        <dbReference type="Proteomes" id="UP000187406"/>
    </source>
</evidence>
<dbReference type="Proteomes" id="UP000187406">
    <property type="component" value="Unassembled WGS sequence"/>
</dbReference>
<dbReference type="EMBL" id="BDDD01000011">
    <property type="protein sequence ID" value="GAV56964.1"/>
    <property type="molecule type" value="Genomic_DNA"/>
</dbReference>
<dbReference type="GO" id="GO:0006352">
    <property type="term" value="P:DNA-templated transcription initiation"/>
    <property type="evidence" value="ECO:0007669"/>
    <property type="project" value="InterPro"/>
</dbReference>
<dbReference type="CDD" id="cd06171">
    <property type="entry name" value="Sigma70_r4"/>
    <property type="match status" value="1"/>
</dbReference>